<dbReference type="Proteomes" id="UP000199137">
    <property type="component" value="Unassembled WGS sequence"/>
</dbReference>
<dbReference type="STRING" id="112413.SAMN05421854_11721"/>
<dbReference type="SUPFAM" id="SSF51604">
    <property type="entry name" value="Enolase C-terminal domain-like"/>
    <property type="match status" value="1"/>
</dbReference>
<evidence type="ECO:0000313" key="2">
    <source>
        <dbReference type="EMBL" id="SFQ62625.1"/>
    </source>
</evidence>
<dbReference type="InterPro" id="IPR036849">
    <property type="entry name" value="Enolase-like_C_sf"/>
</dbReference>
<proteinExistence type="predicted"/>
<evidence type="ECO:0000259" key="1">
    <source>
        <dbReference type="Pfam" id="PF13378"/>
    </source>
</evidence>
<dbReference type="Gene3D" id="3.20.20.120">
    <property type="entry name" value="Enolase-like C-terminal domain"/>
    <property type="match status" value="1"/>
</dbReference>
<evidence type="ECO:0000313" key="3">
    <source>
        <dbReference type="Proteomes" id="UP000199137"/>
    </source>
</evidence>
<name>A0A1I6A1Q6_9PSEU</name>
<protein>
    <submittedName>
        <fullName evidence="2">Glucarate dehydratase</fullName>
    </submittedName>
</protein>
<gene>
    <name evidence="2" type="ORF">SAMN05421854_11721</name>
</gene>
<dbReference type="AlphaFoldDB" id="A0A1I6A1Q6"/>
<reference evidence="2 3" key="1">
    <citation type="submission" date="2016-10" db="EMBL/GenBank/DDBJ databases">
        <authorList>
            <person name="de Groot N.N."/>
        </authorList>
    </citation>
    <scope>NUCLEOTIDE SEQUENCE [LARGE SCALE GENOMIC DNA]</scope>
    <source>
        <strain evidence="2 3">DSM 44637</strain>
    </source>
</reference>
<dbReference type="EMBL" id="FOWC01000017">
    <property type="protein sequence ID" value="SFQ62625.1"/>
    <property type="molecule type" value="Genomic_DNA"/>
</dbReference>
<sequence length="108" mass="11354">MPGLRWRNFAPAVGLGAVDVIHGEVCKWGGIAATKALAAHLAVVASTPVLSRAIDSMHYLHADDIVEPLRLSGGRLRVLAGPGLGVEVDEEKLAFYAAKNEREGDLAG</sequence>
<dbReference type="Pfam" id="PF13378">
    <property type="entry name" value="MR_MLE_C"/>
    <property type="match status" value="1"/>
</dbReference>
<accession>A0A1I6A1Q6</accession>
<organism evidence="2 3">
    <name type="scientific">Amycolatopsis rubida</name>
    <dbReference type="NCBI Taxonomy" id="112413"/>
    <lineage>
        <taxon>Bacteria</taxon>
        <taxon>Bacillati</taxon>
        <taxon>Actinomycetota</taxon>
        <taxon>Actinomycetes</taxon>
        <taxon>Pseudonocardiales</taxon>
        <taxon>Pseudonocardiaceae</taxon>
        <taxon>Amycolatopsis</taxon>
    </lineage>
</organism>
<dbReference type="InterPro" id="IPR029065">
    <property type="entry name" value="Enolase_C-like"/>
</dbReference>
<feature type="domain" description="Enolase C-terminal" evidence="1">
    <location>
        <begin position="36"/>
        <end position="92"/>
    </location>
</feature>